<evidence type="ECO:0000256" key="9">
    <source>
        <dbReference type="SAM" id="Phobius"/>
    </source>
</evidence>
<evidence type="ECO:0000256" key="1">
    <source>
        <dbReference type="ARBA" id="ARBA00004141"/>
    </source>
</evidence>
<keyword evidence="7 8" id="KW-0807">Transducer</keyword>
<dbReference type="InterPro" id="IPR001402">
    <property type="entry name" value="Prolrel_pep_rcpt"/>
</dbReference>
<evidence type="ECO:0000256" key="7">
    <source>
        <dbReference type="ARBA" id="ARBA00023224"/>
    </source>
</evidence>
<comment type="caution">
    <text evidence="11">The sequence shown here is derived from an EMBL/GenBank/DDBJ whole genome shotgun (WGS) entry which is preliminary data.</text>
</comment>
<dbReference type="Proteomes" id="UP000827986">
    <property type="component" value="Unassembled WGS sequence"/>
</dbReference>
<evidence type="ECO:0000256" key="8">
    <source>
        <dbReference type="RuleBase" id="RU000688"/>
    </source>
</evidence>
<accession>A0A9D3WVU5</accession>
<dbReference type="GO" id="GO:0042923">
    <property type="term" value="F:neuropeptide binding"/>
    <property type="evidence" value="ECO:0007669"/>
    <property type="project" value="TreeGrafter"/>
</dbReference>
<evidence type="ECO:0000256" key="4">
    <source>
        <dbReference type="ARBA" id="ARBA00023040"/>
    </source>
</evidence>
<dbReference type="InterPro" id="IPR000276">
    <property type="entry name" value="GPCR_Rhodpsn"/>
</dbReference>
<dbReference type="PANTHER" id="PTHR24235:SF11">
    <property type="entry name" value="PROLACTIN-RELEASING PEPTIDE RECEPTOR"/>
    <property type="match status" value="1"/>
</dbReference>
<dbReference type="EMBL" id="JAHDVG010000486">
    <property type="protein sequence ID" value="KAH1167930.1"/>
    <property type="molecule type" value="Genomic_DNA"/>
</dbReference>
<evidence type="ECO:0000256" key="6">
    <source>
        <dbReference type="ARBA" id="ARBA00023170"/>
    </source>
</evidence>
<evidence type="ECO:0000313" key="12">
    <source>
        <dbReference type="Proteomes" id="UP000827986"/>
    </source>
</evidence>
<dbReference type="Pfam" id="PF00001">
    <property type="entry name" value="7tm_1"/>
    <property type="match status" value="1"/>
</dbReference>
<evidence type="ECO:0000259" key="10">
    <source>
        <dbReference type="PROSITE" id="PS50262"/>
    </source>
</evidence>
<dbReference type="InterPro" id="IPR017452">
    <property type="entry name" value="GPCR_Rhodpsn_7TM"/>
</dbReference>
<dbReference type="SUPFAM" id="SSF81321">
    <property type="entry name" value="Family A G protein-coupled receptor-like"/>
    <property type="match status" value="1"/>
</dbReference>
<keyword evidence="6 8" id="KW-0675">Receptor</keyword>
<feature type="transmembrane region" description="Helical" evidence="9">
    <location>
        <begin position="128"/>
        <end position="157"/>
    </location>
</feature>
<evidence type="ECO:0000256" key="2">
    <source>
        <dbReference type="ARBA" id="ARBA00022692"/>
    </source>
</evidence>
<dbReference type="PRINTS" id="PR00237">
    <property type="entry name" value="GPCRRHODOPSN"/>
</dbReference>
<evidence type="ECO:0000256" key="5">
    <source>
        <dbReference type="ARBA" id="ARBA00023136"/>
    </source>
</evidence>
<dbReference type="GO" id="GO:0004983">
    <property type="term" value="F:neuropeptide Y receptor activity"/>
    <property type="evidence" value="ECO:0007669"/>
    <property type="project" value="InterPro"/>
</dbReference>
<protein>
    <recommendedName>
        <fullName evidence="10">G-protein coupled receptors family 1 profile domain-containing protein</fullName>
    </recommendedName>
</protein>
<dbReference type="GO" id="GO:0043005">
    <property type="term" value="C:neuron projection"/>
    <property type="evidence" value="ECO:0007669"/>
    <property type="project" value="TreeGrafter"/>
</dbReference>
<reference evidence="11" key="1">
    <citation type="submission" date="2021-09" db="EMBL/GenBank/DDBJ databases">
        <title>The genome of Mauremys mutica provides insights into the evolution of semi-aquatic lifestyle.</title>
        <authorList>
            <person name="Gong S."/>
            <person name="Gao Y."/>
        </authorList>
    </citation>
    <scope>NUCLEOTIDE SEQUENCE</scope>
    <source>
        <strain evidence="11">MM-2020</strain>
        <tissue evidence="11">Muscle</tissue>
    </source>
</reference>
<keyword evidence="2 8" id="KW-0812">Transmembrane</keyword>
<dbReference type="Gene3D" id="1.20.1070.10">
    <property type="entry name" value="Rhodopsin 7-helix transmembrane proteins"/>
    <property type="match status" value="1"/>
</dbReference>
<dbReference type="PROSITE" id="PS00237">
    <property type="entry name" value="G_PROTEIN_RECEP_F1_1"/>
    <property type="match status" value="1"/>
</dbReference>
<feature type="transmembrane region" description="Helical" evidence="9">
    <location>
        <begin position="64"/>
        <end position="86"/>
    </location>
</feature>
<keyword evidence="12" id="KW-1185">Reference proteome</keyword>
<evidence type="ECO:0000256" key="3">
    <source>
        <dbReference type="ARBA" id="ARBA00022989"/>
    </source>
</evidence>
<gene>
    <name evidence="11" type="ORF">KIL84_003413</name>
</gene>
<sequence>MTYNLIEEKPQPVHATIGGKENKEKMADFSAHHIQSQSALTLTYGTLLLFQSLQLVHQLKAPIILLYAAMVVMGMVGNCLLVHVIVQVKKMHNVTNFLIGNLALSDVAMCATCIPLTLAYVFEPRSWIFGSTMCCFIFFMHPVTIYVSIFTLATIAVDRYIVIVHPLR</sequence>
<keyword evidence="5 9" id="KW-0472">Membrane</keyword>
<feature type="transmembrane region" description="Helical" evidence="9">
    <location>
        <begin position="98"/>
        <end position="122"/>
    </location>
</feature>
<comment type="similarity">
    <text evidence="8">Belongs to the G-protein coupled receptor 1 family.</text>
</comment>
<dbReference type="PANTHER" id="PTHR24235">
    <property type="entry name" value="NEUROPEPTIDE Y RECEPTOR"/>
    <property type="match status" value="1"/>
</dbReference>
<proteinExistence type="inferred from homology"/>
<organism evidence="11 12">
    <name type="scientific">Mauremys mutica</name>
    <name type="common">yellowpond turtle</name>
    <dbReference type="NCBI Taxonomy" id="74926"/>
    <lineage>
        <taxon>Eukaryota</taxon>
        <taxon>Metazoa</taxon>
        <taxon>Chordata</taxon>
        <taxon>Craniata</taxon>
        <taxon>Vertebrata</taxon>
        <taxon>Euteleostomi</taxon>
        <taxon>Archelosauria</taxon>
        <taxon>Testudinata</taxon>
        <taxon>Testudines</taxon>
        <taxon>Cryptodira</taxon>
        <taxon>Durocryptodira</taxon>
        <taxon>Testudinoidea</taxon>
        <taxon>Geoemydidae</taxon>
        <taxon>Geoemydinae</taxon>
        <taxon>Mauremys</taxon>
    </lineage>
</organism>
<keyword evidence="4 8" id="KW-0297">G-protein coupled receptor</keyword>
<dbReference type="PROSITE" id="PS50262">
    <property type="entry name" value="G_PROTEIN_RECEP_F1_2"/>
    <property type="match status" value="1"/>
</dbReference>
<dbReference type="GO" id="GO:0005886">
    <property type="term" value="C:plasma membrane"/>
    <property type="evidence" value="ECO:0007669"/>
    <property type="project" value="TreeGrafter"/>
</dbReference>
<dbReference type="PRINTS" id="PR01018">
    <property type="entry name" value="PRPRECEPTOR"/>
</dbReference>
<keyword evidence="3 9" id="KW-1133">Transmembrane helix</keyword>
<dbReference type="AlphaFoldDB" id="A0A9D3WVU5"/>
<comment type="subcellular location">
    <subcellularLocation>
        <location evidence="1">Membrane</location>
        <topology evidence="1">Multi-pass membrane protein</topology>
    </subcellularLocation>
</comment>
<name>A0A9D3WVU5_9SAUR</name>
<evidence type="ECO:0000313" key="11">
    <source>
        <dbReference type="EMBL" id="KAH1167930.1"/>
    </source>
</evidence>
<feature type="domain" description="G-protein coupled receptors family 1 profile" evidence="10">
    <location>
        <begin position="77"/>
        <end position="168"/>
    </location>
</feature>